<keyword evidence="1" id="KW-1133">Transmembrane helix</keyword>
<comment type="caution">
    <text evidence="2">The sequence shown here is derived from an EMBL/GenBank/DDBJ whole genome shotgun (WGS) entry which is preliminary data.</text>
</comment>
<protein>
    <submittedName>
        <fullName evidence="2">Uncharacterized protein</fullName>
    </submittedName>
</protein>
<feature type="transmembrane region" description="Helical" evidence="1">
    <location>
        <begin position="128"/>
        <end position="151"/>
    </location>
</feature>
<accession>A0A0J1CZ51</accession>
<keyword evidence="1" id="KW-0812">Transmembrane</keyword>
<dbReference type="Proteomes" id="UP000035963">
    <property type="component" value="Unassembled WGS sequence"/>
</dbReference>
<proteinExistence type="predicted"/>
<dbReference type="EMBL" id="AEJF01000085">
    <property type="protein sequence ID" value="KLU25804.1"/>
    <property type="molecule type" value="Genomic_DNA"/>
</dbReference>
<sequence length="160" mass="16947">MPHKCKTNAARCIAEVKRPGTSMNSTNTYPNDAARPTRGVRGPWREKALSAALVCLGVAYALSWAEMGLALIAGPSEPVAALVVSRALMGGLYVCVAFRLQWARWITVVLGFASVVLVAPMLGAEWRAFPAAALVTGAVLVCKLAASIFLLSPDAAHRTR</sequence>
<name>A0A0J1CZ51_9BURK</name>
<dbReference type="AlphaFoldDB" id="A0A0J1CZ51"/>
<keyword evidence="3" id="KW-1185">Reference proteome</keyword>
<evidence type="ECO:0000256" key="1">
    <source>
        <dbReference type="SAM" id="Phobius"/>
    </source>
</evidence>
<reference evidence="2 3" key="1">
    <citation type="journal article" date="2015" name="Genome Announc.">
        <title>Draft Genome Sequence of Burkholderia sp. Strain PML1(12), an Ectomycorrhizosphere-Inhabiting Bacterium with Effective Mineral-Weathering Ability.</title>
        <authorList>
            <person name="Uroz S."/>
            <person name="Oger P."/>
        </authorList>
    </citation>
    <scope>NUCLEOTIDE SEQUENCE [LARGE SCALE GENOMIC DNA]</scope>
    <source>
        <strain evidence="3">PML1(12)</strain>
    </source>
</reference>
<feature type="transmembrane region" description="Helical" evidence="1">
    <location>
        <begin position="105"/>
        <end position="122"/>
    </location>
</feature>
<evidence type="ECO:0000313" key="2">
    <source>
        <dbReference type="EMBL" id="KLU25804.1"/>
    </source>
</evidence>
<dbReference type="PATRIC" id="fig|908627.4.peg.2908"/>
<feature type="transmembrane region" description="Helical" evidence="1">
    <location>
        <begin position="79"/>
        <end position="98"/>
    </location>
</feature>
<organism evidence="2 3">
    <name type="scientific">Caballeronia mineralivorans PML1(12)</name>
    <dbReference type="NCBI Taxonomy" id="908627"/>
    <lineage>
        <taxon>Bacteria</taxon>
        <taxon>Pseudomonadati</taxon>
        <taxon>Pseudomonadota</taxon>
        <taxon>Betaproteobacteria</taxon>
        <taxon>Burkholderiales</taxon>
        <taxon>Burkholderiaceae</taxon>
        <taxon>Caballeronia</taxon>
    </lineage>
</organism>
<evidence type="ECO:0000313" key="3">
    <source>
        <dbReference type="Proteomes" id="UP000035963"/>
    </source>
</evidence>
<gene>
    <name evidence="2" type="ORF">EOS_13055</name>
</gene>
<keyword evidence="1" id="KW-0472">Membrane</keyword>
<feature type="transmembrane region" description="Helical" evidence="1">
    <location>
        <begin position="48"/>
        <end position="73"/>
    </location>
</feature>